<dbReference type="Proteomes" id="UP000092871">
    <property type="component" value="Unassembled WGS sequence"/>
</dbReference>
<dbReference type="EMBL" id="FLRA01000031">
    <property type="protein sequence ID" value="SBT19219.1"/>
    <property type="molecule type" value="Genomic_DNA"/>
</dbReference>
<evidence type="ECO:0000313" key="3">
    <source>
        <dbReference type="EMBL" id="SBT20908.1"/>
    </source>
</evidence>
<feature type="signal peptide" evidence="1">
    <location>
        <begin position="1"/>
        <end position="23"/>
    </location>
</feature>
<dbReference type="AlphaFoldDB" id="A0A1C3JVT9"/>
<gene>
    <name evidence="2" type="ORF">MGA5115_03381</name>
    <name evidence="3" type="ORF">MGA5116_01495</name>
</gene>
<evidence type="ECO:0000256" key="1">
    <source>
        <dbReference type="SAM" id="SignalP"/>
    </source>
</evidence>
<dbReference type="PROSITE" id="PS51257">
    <property type="entry name" value="PROKAR_LIPOPROTEIN"/>
    <property type="match status" value="1"/>
</dbReference>
<evidence type="ECO:0000313" key="2">
    <source>
        <dbReference type="EMBL" id="SBT19219.1"/>
    </source>
</evidence>
<accession>A0A1C3JVT9</accession>
<dbReference type="RefSeq" id="WP_139084562.1">
    <property type="nucleotide sequence ID" value="NZ_FLRA01000031.1"/>
</dbReference>
<organism evidence="2 5">
    <name type="scientific">Marinomonas gallaica</name>
    <dbReference type="NCBI Taxonomy" id="1806667"/>
    <lineage>
        <taxon>Bacteria</taxon>
        <taxon>Pseudomonadati</taxon>
        <taxon>Pseudomonadota</taxon>
        <taxon>Gammaproteobacteria</taxon>
        <taxon>Oceanospirillales</taxon>
        <taxon>Oceanospirillaceae</taxon>
        <taxon>Marinomonas</taxon>
    </lineage>
</organism>
<dbReference type="Proteomes" id="UP000092840">
    <property type="component" value="Unassembled WGS sequence"/>
</dbReference>
<sequence length="213" mass="23558">MKAVFYNSLKALCCILFISSLIACSSIETKSAVKQTRDQQQIELATLLDRLWQRAHIIPTLQQGAPLISTAEAGQKAIAEQNQHNISVAKAALSKLDQALVERKQEPSTGDLAVLTAVNIRDAQQHIYYAEPLTLYRSEGAQWRLMSATGQEVVLNVIWNEEGNLYIEGQDTMNLSPSSPDTPITLQVFYYAGKVLAQASMTLELQAKVPRLN</sequence>
<keyword evidence="4" id="KW-1185">Reference proteome</keyword>
<name>A0A1C3JVT9_9GAMM</name>
<evidence type="ECO:0000313" key="5">
    <source>
        <dbReference type="Proteomes" id="UP000092871"/>
    </source>
</evidence>
<reference evidence="2 5" key="2">
    <citation type="submission" date="2016-06" db="EMBL/GenBank/DDBJ databases">
        <authorList>
            <person name="Kjaerup R.B."/>
            <person name="Dalgaard T.S."/>
            <person name="Juul-Madsen H.R."/>
        </authorList>
    </citation>
    <scope>NUCLEOTIDE SEQUENCE [LARGE SCALE GENOMIC DNA]</scope>
    <source>
        <strain evidence="2 5">CECT 5115</strain>
    </source>
</reference>
<proteinExistence type="predicted"/>
<feature type="chain" id="PRO_5008677114" description="Lipoprotein" evidence="1">
    <location>
        <begin position="24"/>
        <end position="213"/>
    </location>
</feature>
<reference evidence="3 4" key="1">
    <citation type="submission" date="2016-06" db="EMBL/GenBank/DDBJ databases">
        <authorList>
            <person name="Rodrigo-Torres L."/>
            <person name="Arahal D.R."/>
        </authorList>
    </citation>
    <scope>NUCLEOTIDE SEQUENCE [LARGE SCALE GENOMIC DNA]</scope>
    <source>
        <strain evidence="3 4">CECT 5116</strain>
    </source>
</reference>
<dbReference type="OrthoDB" id="6105048at2"/>
<dbReference type="EMBL" id="FLRB01000010">
    <property type="protein sequence ID" value="SBT20908.1"/>
    <property type="molecule type" value="Genomic_DNA"/>
</dbReference>
<evidence type="ECO:0000313" key="4">
    <source>
        <dbReference type="Proteomes" id="UP000092840"/>
    </source>
</evidence>
<evidence type="ECO:0008006" key="6">
    <source>
        <dbReference type="Google" id="ProtNLM"/>
    </source>
</evidence>
<keyword evidence="1" id="KW-0732">Signal</keyword>
<protein>
    <recommendedName>
        <fullName evidence="6">Lipoprotein</fullName>
    </recommendedName>
</protein>